<evidence type="ECO:0000313" key="1">
    <source>
        <dbReference type="EMBL" id="KAG2499034.1"/>
    </source>
</evidence>
<dbReference type="EMBL" id="JAEHOE010000008">
    <property type="protein sequence ID" value="KAG2499034.1"/>
    <property type="molecule type" value="Genomic_DNA"/>
</dbReference>
<keyword evidence="2" id="KW-1185">Reference proteome</keyword>
<proteinExistence type="predicted"/>
<evidence type="ECO:0000313" key="2">
    <source>
        <dbReference type="Proteomes" id="UP000612055"/>
    </source>
</evidence>
<protein>
    <submittedName>
        <fullName evidence="1">Uncharacterized protein</fullName>
    </submittedName>
</protein>
<organism evidence="1 2">
    <name type="scientific">Edaphochlamys debaryana</name>
    <dbReference type="NCBI Taxonomy" id="47281"/>
    <lineage>
        <taxon>Eukaryota</taxon>
        <taxon>Viridiplantae</taxon>
        <taxon>Chlorophyta</taxon>
        <taxon>core chlorophytes</taxon>
        <taxon>Chlorophyceae</taxon>
        <taxon>CS clade</taxon>
        <taxon>Chlamydomonadales</taxon>
        <taxon>Chlamydomonadales incertae sedis</taxon>
        <taxon>Edaphochlamys</taxon>
    </lineage>
</organism>
<name>A0A835YC71_9CHLO</name>
<reference evidence="1" key="1">
    <citation type="journal article" date="2020" name="bioRxiv">
        <title>Comparative genomics of Chlamydomonas.</title>
        <authorList>
            <person name="Craig R.J."/>
            <person name="Hasan A.R."/>
            <person name="Ness R.W."/>
            <person name="Keightley P.D."/>
        </authorList>
    </citation>
    <scope>NUCLEOTIDE SEQUENCE</scope>
    <source>
        <strain evidence="1">CCAP 11/70</strain>
    </source>
</reference>
<sequence length="546" mass="59713">MSTLKAGAPLPEARPACRCLREFIDANVEELDILLNPDTVPLFEAGEAQLSRFPRVTSINLKLDAWTSQYHHDDDDDVLVPAGSASALLILPFAAQPLESRLRVRSLKVCATTWDDNEHVSGPAMMSLALLLPNLRSLSLGTACRTWRASFSLLPGIEVLAEKLTCLSVTTASEVCRDGGMGTLSAEALASVRRLGKLRTLRLRRLKIWERDEDVQPEGRGLLGLLNDPPPGLECLELWDCRAYVPPSHQEQHLEAAVQLPWLELGTPPPVLRLRSVLVDGLASNAEEAQPLHDLLRRCELAAPVQDLRVGPAGSVEDVLWSIDALGAPSRLSFAGFPSGPFRVAFDPYPAQQLAAGPEPLPDAPTLLRRAVEVLSQGHGGEWDASRHVLILNLPSEEQLAALEEEGFYTRQDVVHKVARRLRLGGAQVVPAASVLVVECGDTSLSYYSDDRVVAAAIGAGLDMPLRLPYEAAPDARVTDWAGRRLPERGRPYASHEALRWGLQQVMEEAWNAAGDRSLRERLEWALGVRRELATTNVLPTFVAQS</sequence>
<dbReference type="Proteomes" id="UP000612055">
    <property type="component" value="Unassembled WGS sequence"/>
</dbReference>
<dbReference type="AlphaFoldDB" id="A0A835YC71"/>
<accession>A0A835YC71</accession>
<comment type="caution">
    <text evidence="1">The sequence shown here is derived from an EMBL/GenBank/DDBJ whole genome shotgun (WGS) entry which is preliminary data.</text>
</comment>
<gene>
    <name evidence="1" type="ORF">HYH03_003219</name>
</gene>